<evidence type="ECO:0000313" key="2">
    <source>
        <dbReference type="EMBL" id="MYN42722.1"/>
    </source>
</evidence>
<keyword evidence="1" id="KW-0812">Transmembrane</keyword>
<feature type="transmembrane region" description="Helical" evidence="1">
    <location>
        <begin position="21"/>
        <end position="39"/>
    </location>
</feature>
<keyword evidence="3" id="KW-1185">Reference proteome</keyword>
<protein>
    <submittedName>
        <fullName evidence="2">Uncharacterized protein</fullName>
    </submittedName>
</protein>
<evidence type="ECO:0000256" key="1">
    <source>
        <dbReference type="SAM" id="Phobius"/>
    </source>
</evidence>
<reference evidence="2 3" key="1">
    <citation type="submission" date="2019-12" db="EMBL/GenBank/DDBJ databases">
        <title>Novel species isolated from a subtropical stream in China.</title>
        <authorList>
            <person name="Lu H."/>
        </authorList>
    </citation>
    <scope>NUCLEOTIDE SEQUENCE [LARGE SCALE GENOMIC DNA]</scope>
    <source>
        <strain evidence="2 3">FT109W</strain>
    </source>
</reference>
<keyword evidence="1" id="KW-0472">Membrane</keyword>
<organism evidence="2 3">
    <name type="scientific">Duganella margarita</name>
    <dbReference type="NCBI Taxonomy" id="2692170"/>
    <lineage>
        <taxon>Bacteria</taxon>
        <taxon>Pseudomonadati</taxon>
        <taxon>Pseudomonadota</taxon>
        <taxon>Betaproteobacteria</taxon>
        <taxon>Burkholderiales</taxon>
        <taxon>Oxalobacteraceae</taxon>
        <taxon>Telluria group</taxon>
        <taxon>Duganella</taxon>
    </lineage>
</organism>
<dbReference type="Proteomes" id="UP000466332">
    <property type="component" value="Unassembled WGS sequence"/>
</dbReference>
<dbReference type="EMBL" id="WWCS01000024">
    <property type="protein sequence ID" value="MYN42722.1"/>
    <property type="molecule type" value="Genomic_DNA"/>
</dbReference>
<comment type="caution">
    <text evidence="2">The sequence shown here is derived from an EMBL/GenBank/DDBJ whole genome shotgun (WGS) entry which is preliminary data.</text>
</comment>
<evidence type="ECO:0000313" key="3">
    <source>
        <dbReference type="Proteomes" id="UP000466332"/>
    </source>
</evidence>
<name>A0ABW9WR55_9BURK</name>
<dbReference type="RefSeq" id="WP_161047609.1">
    <property type="nucleotide sequence ID" value="NZ_WWCS01000024.1"/>
</dbReference>
<keyword evidence="1" id="KW-1133">Transmembrane helix</keyword>
<sequence>MDDTRAQAAAKSKTALQKHRNTIIMLILVAIMAALVVWSEREIELPNYSGEIM</sequence>
<gene>
    <name evidence="2" type="ORF">GTP55_25595</name>
</gene>
<proteinExistence type="predicted"/>
<accession>A0ABW9WR55</accession>